<comment type="caution">
    <text evidence="1">The sequence shown here is derived from an EMBL/GenBank/DDBJ whole genome shotgun (WGS) entry which is preliminary data.</text>
</comment>
<gene>
    <name evidence="1" type="ORF">LCGC14_1850870</name>
</gene>
<evidence type="ECO:0000313" key="1">
    <source>
        <dbReference type="EMBL" id="KKL95808.1"/>
    </source>
</evidence>
<protein>
    <submittedName>
        <fullName evidence="1">Uncharacterized protein</fullName>
    </submittedName>
</protein>
<dbReference type="AlphaFoldDB" id="A0A0F9GAR7"/>
<sequence length="235" mass="27024">MKSVGKKLSKNIPLALVSKIPIIGDIISATVSSFIEAHDEKKINNLLSIINEKLHNLDESKIDKTYLESDEFKDFIIKILKITREISLADRDFSFSEKVRFFASLVTENILIDRLKTKIIWRDTFIDIIKNLNDDELKFFRIMYDHSKKSKPLSITSTVFNSIEQKKSCVNSLISKGLIDDASIQKAKDRFSPGLTKVIKKEGLIIITDFGYEVIEYMFSIQKNLKENFLHPVNC</sequence>
<reference evidence="1" key="1">
    <citation type="journal article" date="2015" name="Nature">
        <title>Complex archaea that bridge the gap between prokaryotes and eukaryotes.</title>
        <authorList>
            <person name="Spang A."/>
            <person name="Saw J.H."/>
            <person name="Jorgensen S.L."/>
            <person name="Zaremba-Niedzwiedzka K."/>
            <person name="Martijn J."/>
            <person name="Lind A.E."/>
            <person name="van Eijk R."/>
            <person name="Schleper C."/>
            <person name="Guy L."/>
            <person name="Ettema T.J."/>
        </authorList>
    </citation>
    <scope>NUCLEOTIDE SEQUENCE</scope>
</reference>
<accession>A0A0F9GAR7</accession>
<organism evidence="1">
    <name type="scientific">marine sediment metagenome</name>
    <dbReference type="NCBI Taxonomy" id="412755"/>
    <lineage>
        <taxon>unclassified sequences</taxon>
        <taxon>metagenomes</taxon>
        <taxon>ecological metagenomes</taxon>
    </lineage>
</organism>
<name>A0A0F9GAR7_9ZZZZ</name>
<dbReference type="EMBL" id="LAZR01018591">
    <property type="protein sequence ID" value="KKL95808.1"/>
    <property type="molecule type" value="Genomic_DNA"/>
</dbReference>
<proteinExistence type="predicted"/>